<feature type="compositionally biased region" description="Polar residues" evidence="16">
    <location>
        <begin position="604"/>
        <end position="613"/>
    </location>
</feature>
<dbReference type="InterPro" id="IPR003343">
    <property type="entry name" value="Big_2"/>
</dbReference>
<name>A0ABT2VXB1_9FLAO</name>
<keyword evidence="3" id="KW-1003">Cell membrane</keyword>
<evidence type="ECO:0000313" key="19">
    <source>
        <dbReference type="Proteomes" id="UP001208114"/>
    </source>
</evidence>
<dbReference type="Proteomes" id="UP001208114">
    <property type="component" value="Unassembled WGS sequence"/>
</dbReference>
<evidence type="ECO:0000256" key="9">
    <source>
        <dbReference type="ARBA" id="ARBA00022840"/>
    </source>
</evidence>
<dbReference type="Pfam" id="PF02368">
    <property type="entry name" value="Big_2"/>
    <property type="match status" value="2"/>
</dbReference>
<keyword evidence="9" id="KW-0067">ATP-binding</keyword>
<keyword evidence="12" id="KW-0829">Tyrosine-protein kinase</keyword>
<evidence type="ECO:0000256" key="2">
    <source>
        <dbReference type="ARBA" id="ARBA00011902"/>
    </source>
</evidence>
<dbReference type="InterPro" id="IPR055163">
    <property type="entry name" value="ALK/LTK-like_GRD"/>
</dbReference>
<dbReference type="Gene3D" id="2.60.40.1080">
    <property type="match status" value="2"/>
</dbReference>
<evidence type="ECO:0000256" key="15">
    <source>
        <dbReference type="ARBA" id="ARBA00023180"/>
    </source>
</evidence>
<dbReference type="EMBL" id="JAOTEN010000002">
    <property type="protein sequence ID" value="MCU7614279.1"/>
    <property type="molecule type" value="Genomic_DNA"/>
</dbReference>
<feature type="compositionally biased region" description="Polar residues" evidence="16">
    <location>
        <begin position="238"/>
        <end position="247"/>
    </location>
</feature>
<evidence type="ECO:0000256" key="8">
    <source>
        <dbReference type="ARBA" id="ARBA00022777"/>
    </source>
</evidence>
<evidence type="ECO:0000256" key="12">
    <source>
        <dbReference type="ARBA" id="ARBA00023137"/>
    </source>
</evidence>
<evidence type="ECO:0000256" key="13">
    <source>
        <dbReference type="ARBA" id="ARBA00023157"/>
    </source>
</evidence>
<evidence type="ECO:0000256" key="11">
    <source>
        <dbReference type="ARBA" id="ARBA00023136"/>
    </source>
</evidence>
<evidence type="ECO:0000256" key="16">
    <source>
        <dbReference type="SAM" id="MobiDB-lite"/>
    </source>
</evidence>
<keyword evidence="10" id="KW-1133">Transmembrane helix</keyword>
<keyword evidence="13" id="KW-1015">Disulfide bond</keyword>
<keyword evidence="11" id="KW-0472">Membrane</keyword>
<keyword evidence="8" id="KW-0418">Kinase</keyword>
<feature type="compositionally biased region" description="Gly residues" evidence="16">
    <location>
        <begin position="210"/>
        <end position="236"/>
    </location>
</feature>
<keyword evidence="5" id="KW-0812">Transmembrane</keyword>
<dbReference type="RefSeq" id="WP_262990173.1">
    <property type="nucleotide sequence ID" value="NZ_JAOTEN010000002.1"/>
</dbReference>
<evidence type="ECO:0000256" key="3">
    <source>
        <dbReference type="ARBA" id="ARBA00022475"/>
    </source>
</evidence>
<feature type="domain" description="BIG2" evidence="17">
    <location>
        <begin position="332"/>
        <end position="404"/>
    </location>
</feature>
<evidence type="ECO:0000256" key="7">
    <source>
        <dbReference type="ARBA" id="ARBA00022741"/>
    </source>
</evidence>
<keyword evidence="6" id="KW-0732">Signal</keyword>
<dbReference type="SMART" id="SM00635">
    <property type="entry name" value="BID_2"/>
    <property type="match status" value="2"/>
</dbReference>
<evidence type="ECO:0000313" key="18">
    <source>
        <dbReference type="EMBL" id="MCU7614279.1"/>
    </source>
</evidence>
<comment type="subcellular location">
    <subcellularLocation>
        <location evidence="1">Cell membrane</location>
        <topology evidence="1">Single-pass type I membrane protein</topology>
    </subcellularLocation>
</comment>
<reference evidence="19" key="1">
    <citation type="submission" date="2023-07" db="EMBL/GenBank/DDBJ databases">
        <title>Chryseobacterium sp. GMJ5 Genome sequencing and assembly.</title>
        <authorList>
            <person name="Jung Y."/>
        </authorList>
    </citation>
    <scope>NUCLEOTIDE SEQUENCE [LARGE SCALE GENOMIC DNA]</scope>
    <source>
        <strain evidence="19">GMJ5</strain>
    </source>
</reference>
<evidence type="ECO:0000256" key="5">
    <source>
        <dbReference type="ARBA" id="ARBA00022692"/>
    </source>
</evidence>
<proteinExistence type="predicted"/>
<dbReference type="InterPro" id="IPR008964">
    <property type="entry name" value="Invasin/intimin_cell_adhesion"/>
</dbReference>
<evidence type="ECO:0000259" key="17">
    <source>
        <dbReference type="SMART" id="SM00635"/>
    </source>
</evidence>
<accession>A0ABT2VXB1</accession>
<comment type="caution">
    <text evidence="18">The sequence shown here is derived from an EMBL/GenBank/DDBJ whole genome shotgun (WGS) entry which is preliminary data.</text>
</comment>
<keyword evidence="15" id="KW-0325">Glycoprotein</keyword>
<dbReference type="EC" id="2.7.10.1" evidence="2"/>
<feature type="region of interest" description="Disordered" evidence="16">
    <location>
        <begin position="591"/>
        <end position="617"/>
    </location>
</feature>
<protein>
    <recommendedName>
        <fullName evidence="2">receptor protein-tyrosine kinase</fullName>
        <ecNumber evidence="2">2.7.10.1</ecNumber>
    </recommendedName>
</protein>
<feature type="compositionally biased region" description="Gly residues" evidence="16">
    <location>
        <begin position="591"/>
        <end position="602"/>
    </location>
</feature>
<keyword evidence="4" id="KW-0808">Transferase</keyword>
<gene>
    <name evidence="18" type="ORF">N0B16_07505</name>
</gene>
<dbReference type="SUPFAM" id="SSF49373">
    <property type="entry name" value="Invasin/intimin cell-adhesion fragments"/>
    <property type="match status" value="2"/>
</dbReference>
<evidence type="ECO:0000256" key="4">
    <source>
        <dbReference type="ARBA" id="ARBA00022679"/>
    </source>
</evidence>
<dbReference type="Pfam" id="PF12810">
    <property type="entry name" value="ALK_LTK_GRD"/>
    <property type="match status" value="2"/>
</dbReference>
<keyword evidence="14" id="KW-0675">Receptor</keyword>
<evidence type="ECO:0000256" key="1">
    <source>
        <dbReference type="ARBA" id="ARBA00004251"/>
    </source>
</evidence>
<keyword evidence="7" id="KW-0547">Nucleotide-binding</keyword>
<keyword evidence="19" id="KW-1185">Reference proteome</keyword>
<sequence>MMKTQLEKKLLLRPYIGGKASSLRKKIGVVVVLLIGLLSGLIPQQVKGQCKRVFDFTGSDQTFTVPAGVTSITMKVWGAGGGGINHGYYDYTGGAGAGGYTTAKMTVTPGQILTIKVGQGGVISSTAPTYGGGGGGGAKLASFGNGANGSSGGGYSGIFIGSTPVIIAGGGGGASQGADQGGVTQYPASGGGGGLIGGGGTPYVGGGGTQSAGGAGAGPGDGPGMAGSAYTGGRGGNAVQQFSPFNPGSNEGGGGGGGGYYGGGGGASQGSNYNGGGGGGSSYIGYPGLISPDTIAGENGYGTSDLALPGNSADADRASAGNVNQSGRVVISYQNATLNGINELCIGSTHQFSVAGTTGITPSWTSSSPAIASVSGTGLVTGLTSGTAIITYTDSVVCPISYTITIKDCSPANTTVDGECKAIFSTYGASTFTVPAGVTSITMKVWGAGGGGINHGYYDYTGGGGAGGYTTAKMTVTPGQVLSVRVGQQGAVSSTAPTYGGGGGGGAKLSSFGNGANGSSGGGYSGIFIGSTPVIIAGGGGGASQGADSSPYPGAGGGGGLVGGGGAAYVGGGGTQSAGGAGAGPGDGPGMAGSAYTGGRGGNAVQQFSPFNPGSNEGGGGGGGGYYGGGGGASQGSNYNGGGGGGSSYIGYPGLISPSTIAGENGYGASDGARPGNYSDLDRGTTAGNVNQPGRVVISYSNFKSITGSSAICKGANTQLTVSGVPASGITWTSSNPAVATVSSTGLVQGVSVGNAVITYMDNVVCKIDFPVTITDCAVPKICLTSKTLLQGALFNLTEETYNSALIMRDDLRVNNLIPSTQPYNTAPFNYAGTETIATPATVLADLGNNSIVDWVLVELRSAVDPTVIIATRAGLLQRDGDIVEVDGTSCLKFNIDANAPYYVAVRHRNHLGAMTATPVLFNTASTTADLTTLPLYKILGAKEKPSFTVGGANVLWAGDLNRDGLILLSGNSNGRENDIKVLYDAVINHPGNTFGAVSYSFKAYDNADSNMNGYVKYSGASNDQIILRKNVLENSDGNIFHALTYPQFLTNLP</sequence>
<evidence type="ECO:0000256" key="6">
    <source>
        <dbReference type="ARBA" id="ARBA00022729"/>
    </source>
</evidence>
<evidence type="ECO:0000256" key="14">
    <source>
        <dbReference type="ARBA" id="ARBA00023170"/>
    </source>
</evidence>
<feature type="domain" description="BIG2" evidence="17">
    <location>
        <begin position="699"/>
        <end position="772"/>
    </location>
</feature>
<evidence type="ECO:0000256" key="10">
    <source>
        <dbReference type="ARBA" id="ARBA00022989"/>
    </source>
</evidence>
<organism evidence="18 19">
    <name type="scientific">Chryseobacterium gilvum</name>
    <dbReference type="NCBI Taxonomy" id="2976534"/>
    <lineage>
        <taxon>Bacteria</taxon>
        <taxon>Pseudomonadati</taxon>
        <taxon>Bacteroidota</taxon>
        <taxon>Flavobacteriia</taxon>
        <taxon>Flavobacteriales</taxon>
        <taxon>Weeksellaceae</taxon>
        <taxon>Chryseobacterium group</taxon>
        <taxon>Chryseobacterium</taxon>
    </lineage>
</organism>
<feature type="region of interest" description="Disordered" evidence="16">
    <location>
        <begin position="210"/>
        <end position="251"/>
    </location>
</feature>